<dbReference type="PANTHER" id="PTHR46599">
    <property type="entry name" value="PIGGYBAC TRANSPOSABLE ELEMENT-DERIVED PROTEIN 4"/>
    <property type="match status" value="1"/>
</dbReference>
<protein>
    <recommendedName>
        <fullName evidence="3">PiggyBac transposable element-derived protein domain-containing protein</fullName>
    </recommendedName>
</protein>
<name>W2VR11_PHYNI</name>
<reference evidence="1 2" key="1">
    <citation type="submission" date="2013-11" db="EMBL/GenBank/DDBJ databases">
        <title>The Genome Sequence of Phytophthora parasitica CJ01A1.</title>
        <authorList>
            <consortium name="The Broad Institute Genomics Platform"/>
            <person name="Russ C."/>
            <person name="Tyler B."/>
            <person name="Panabieres F."/>
            <person name="Shan W."/>
            <person name="Tripathy S."/>
            <person name="Grunwald N."/>
            <person name="Machado M."/>
            <person name="Johnson C.S."/>
            <person name="Walker B."/>
            <person name="Young S.K."/>
            <person name="Zeng Q."/>
            <person name="Gargeya S."/>
            <person name="Fitzgerald M."/>
            <person name="Haas B."/>
            <person name="Abouelleil A."/>
            <person name="Allen A.W."/>
            <person name="Alvarado L."/>
            <person name="Arachchi H.M."/>
            <person name="Berlin A.M."/>
            <person name="Chapman S.B."/>
            <person name="Gainer-Dewar J."/>
            <person name="Goldberg J."/>
            <person name="Griggs A."/>
            <person name="Gujja S."/>
            <person name="Hansen M."/>
            <person name="Howarth C."/>
            <person name="Imamovic A."/>
            <person name="Ireland A."/>
            <person name="Larimer J."/>
            <person name="McCowan C."/>
            <person name="Murphy C."/>
            <person name="Pearson M."/>
            <person name="Poon T.W."/>
            <person name="Priest M."/>
            <person name="Roberts A."/>
            <person name="Saif S."/>
            <person name="Shea T."/>
            <person name="Sisk P."/>
            <person name="Sykes S."/>
            <person name="Wortman J."/>
            <person name="Nusbaum C."/>
            <person name="Birren B."/>
        </authorList>
    </citation>
    <scope>NUCLEOTIDE SEQUENCE [LARGE SCALE GENOMIC DNA]</scope>
    <source>
        <strain evidence="1 2">CJ01A1</strain>
    </source>
</reference>
<accession>W2VR11</accession>
<evidence type="ECO:0000313" key="2">
    <source>
        <dbReference type="Proteomes" id="UP000018958"/>
    </source>
</evidence>
<proteinExistence type="predicted"/>
<dbReference type="EMBL" id="ANIX01004719">
    <property type="protein sequence ID" value="ETP00098.1"/>
    <property type="molecule type" value="Genomic_DNA"/>
</dbReference>
<dbReference type="OrthoDB" id="93607at2759"/>
<organism evidence="1 2">
    <name type="scientific">Phytophthora nicotianae CJ01A1</name>
    <dbReference type="NCBI Taxonomy" id="1317063"/>
    <lineage>
        <taxon>Eukaryota</taxon>
        <taxon>Sar</taxon>
        <taxon>Stramenopiles</taxon>
        <taxon>Oomycota</taxon>
        <taxon>Peronosporomycetes</taxon>
        <taxon>Peronosporales</taxon>
        <taxon>Peronosporaceae</taxon>
        <taxon>Phytophthora</taxon>
    </lineage>
</organism>
<evidence type="ECO:0000313" key="1">
    <source>
        <dbReference type="EMBL" id="ETP00098.1"/>
    </source>
</evidence>
<evidence type="ECO:0008006" key="3">
    <source>
        <dbReference type="Google" id="ProtNLM"/>
    </source>
</evidence>
<dbReference type="AlphaFoldDB" id="W2VR11"/>
<sequence>RSWVSIATETNRYCLQQVARRAEKMAARQFGRQRETAAQIARRLRAKEGYGAHEVLHVVGLLVARMLCPQKRRFGAHWSMVEDGAIPAGLFGRYMSRDRCINILRDLHSLANINFKSTTNTT</sequence>
<dbReference type="Proteomes" id="UP000018958">
    <property type="component" value="Unassembled WGS sequence"/>
</dbReference>
<dbReference type="PANTHER" id="PTHR46599:SF3">
    <property type="entry name" value="PIGGYBAC TRANSPOSABLE ELEMENT-DERIVED PROTEIN 4"/>
    <property type="match status" value="1"/>
</dbReference>
<feature type="non-terminal residue" evidence="1">
    <location>
        <position position="1"/>
    </location>
</feature>
<gene>
    <name evidence="1" type="ORF">F441_22480</name>
</gene>
<comment type="caution">
    <text evidence="1">The sequence shown here is derived from an EMBL/GenBank/DDBJ whole genome shotgun (WGS) entry which is preliminary data.</text>
</comment>